<organism evidence="13 14">
    <name type="scientific">Ostreobium quekettii</name>
    <dbReference type="NCBI Taxonomy" id="121088"/>
    <lineage>
        <taxon>Eukaryota</taxon>
        <taxon>Viridiplantae</taxon>
        <taxon>Chlorophyta</taxon>
        <taxon>core chlorophytes</taxon>
        <taxon>Ulvophyceae</taxon>
        <taxon>TCBD clade</taxon>
        <taxon>Bryopsidales</taxon>
        <taxon>Ostreobineae</taxon>
        <taxon>Ostreobiaceae</taxon>
        <taxon>Ostreobium</taxon>
    </lineage>
</organism>
<keyword evidence="8" id="KW-0408">Iron</keyword>
<comment type="cofactor">
    <cofactor evidence="1">
        <name>L-ascorbate</name>
        <dbReference type="ChEBI" id="CHEBI:38290"/>
    </cofactor>
</comment>
<evidence type="ECO:0000313" key="14">
    <source>
        <dbReference type="Proteomes" id="UP000708148"/>
    </source>
</evidence>
<dbReference type="GO" id="GO:0005789">
    <property type="term" value="C:endoplasmic reticulum membrane"/>
    <property type="evidence" value="ECO:0007669"/>
    <property type="project" value="UniProtKB-SubCell"/>
</dbReference>
<keyword evidence="11" id="KW-0732">Signal</keyword>
<dbReference type="PANTHER" id="PTHR10869:SF238">
    <property type="entry name" value="PROLYL 4-HYDROXYLASE 6-RELATED"/>
    <property type="match status" value="1"/>
</dbReference>
<name>A0A8S1ISC9_9CHLO</name>
<keyword evidence="6" id="KW-1133">Transmembrane helix</keyword>
<evidence type="ECO:0000313" key="13">
    <source>
        <dbReference type="EMBL" id="CAD7698175.1"/>
    </source>
</evidence>
<evidence type="ECO:0000256" key="9">
    <source>
        <dbReference type="ARBA" id="ARBA00023136"/>
    </source>
</evidence>
<dbReference type="GO" id="GO:0031418">
    <property type="term" value="F:L-ascorbic acid binding"/>
    <property type="evidence" value="ECO:0007669"/>
    <property type="project" value="InterPro"/>
</dbReference>
<evidence type="ECO:0000256" key="8">
    <source>
        <dbReference type="ARBA" id="ARBA00023004"/>
    </source>
</evidence>
<dbReference type="SMART" id="SM00702">
    <property type="entry name" value="P4Hc"/>
    <property type="match status" value="1"/>
</dbReference>
<dbReference type="GO" id="GO:0004656">
    <property type="term" value="F:procollagen-proline 4-dioxygenase activity"/>
    <property type="evidence" value="ECO:0007669"/>
    <property type="project" value="UniProtKB-EC"/>
</dbReference>
<keyword evidence="7" id="KW-0560">Oxidoreductase</keyword>
<keyword evidence="14" id="KW-1185">Reference proteome</keyword>
<gene>
    <name evidence="13" type="ORF">OSTQU699_LOCUS3536</name>
</gene>
<dbReference type="EMBL" id="CAJHUC010000775">
    <property type="protein sequence ID" value="CAD7698175.1"/>
    <property type="molecule type" value="Genomic_DNA"/>
</dbReference>
<dbReference type="AlphaFoldDB" id="A0A8S1ISC9"/>
<evidence type="ECO:0000256" key="6">
    <source>
        <dbReference type="ARBA" id="ARBA00022989"/>
    </source>
</evidence>
<dbReference type="Gene3D" id="2.60.120.620">
    <property type="entry name" value="q2cbj1_9rhob like domain"/>
    <property type="match status" value="1"/>
</dbReference>
<keyword evidence="4" id="KW-0479">Metal-binding</keyword>
<evidence type="ECO:0000256" key="4">
    <source>
        <dbReference type="ARBA" id="ARBA00022723"/>
    </source>
</evidence>
<dbReference type="GO" id="GO:0005506">
    <property type="term" value="F:iron ion binding"/>
    <property type="evidence" value="ECO:0007669"/>
    <property type="project" value="InterPro"/>
</dbReference>
<dbReference type="SMART" id="SM00254">
    <property type="entry name" value="ShKT"/>
    <property type="match status" value="1"/>
</dbReference>
<dbReference type="InterPro" id="IPR044862">
    <property type="entry name" value="Pro_4_hyd_alph_FE2OG_OXY"/>
</dbReference>
<dbReference type="PROSITE" id="PS51471">
    <property type="entry name" value="FE2OG_OXY"/>
    <property type="match status" value="1"/>
</dbReference>
<dbReference type="PANTHER" id="PTHR10869">
    <property type="entry name" value="PROLYL 4-HYDROXYLASE ALPHA SUBUNIT"/>
    <property type="match status" value="1"/>
</dbReference>
<evidence type="ECO:0000256" key="1">
    <source>
        <dbReference type="ARBA" id="ARBA00001961"/>
    </source>
</evidence>
<proteinExistence type="predicted"/>
<dbReference type="FunFam" id="2.60.120.620:FF:000030">
    <property type="entry name" value="Proline HYdroxylase"/>
    <property type="match status" value="1"/>
</dbReference>
<evidence type="ECO:0000256" key="5">
    <source>
        <dbReference type="ARBA" id="ARBA00022964"/>
    </source>
</evidence>
<dbReference type="Pfam" id="PF13640">
    <property type="entry name" value="2OG-FeII_Oxy_3"/>
    <property type="match status" value="1"/>
</dbReference>
<dbReference type="InterPro" id="IPR045054">
    <property type="entry name" value="P4HA-like"/>
</dbReference>
<dbReference type="InterPro" id="IPR005123">
    <property type="entry name" value="Oxoglu/Fe-dep_dioxygenase_dom"/>
</dbReference>
<keyword evidence="9" id="KW-0472">Membrane</keyword>
<dbReference type="InterPro" id="IPR003582">
    <property type="entry name" value="ShKT_dom"/>
</dbReference>
<evidence type="ECO:0000256" key="3">
    <source>
        <dbReference type="ARBA" id="ARBA00022692"/>
    </source>
</evidence>
<dbReference type="OrthoDB" id="420380at2759"/>
<comment type="subcellular location">
    <subcellularLocation>
        <location evidence="2">Endoplasmic reticulum membrane</location>
        <topology evidence="2">Single-pass type II membrane protein</topology>
    </subcellularLocation>
</comment>
<evidence type="ECO:0000259" key="12">
    <source>
        <dbReference type="PROSITE" id="PS51471"/>
    </source>
</evidence>
<dbReference type="InterPro" id="IPR006620">
    <property type="entry name" value="Pro_4_hyd_alph"/>
</dbReference>
<sequence length="374" mass="41932">MARARRPVPLAAACALWACLAIGLSGAADEWLIGWLGETYRPAEVWPQPATEASRSQPWIETLSWRPRAFLYHSFLSDAECDHLIKLGAPQMKRSMVVSSSSENGEVSDYRSSYGCFLNRMQDKVVTDIMRRLSEWTHLPMINQEDVQILRYADGQTYRPHMDVLAEDDEDGRRQATALIYLSDVEAGGETAFPKTRNHNWVDPGKVERMENVSACAKGHIATRARKGDALLFFSLKPDGKQDFMAEHTGCPVESGTKWTATFWIHEEPFRPSTFKPPPPGWVPDDAGECRDFDEHCAAYKEQGRCESDAATLKGDLLGDGMLGICRKTCGVCVECAPNDKECYLQNRANAGYLNLDLQYLWPRPGSAEQQMDT</sequence>
<feature type="domain" description="Fe2OG dioxygenase" evidence="12">
    <location>
        <begin position="143"/>
        <end position="267"/>
    </location>
</feature>
<reference evidence="13" key="1">
    <citation type="submission" date="2020-12" db="EMBL/GenBank/DDBJ databases">
        <authorList>
            <person name="Iha C."/>
        </authorList>
    </citation>
    <scope>NUCLEOTIDE SEQUENCE</scope>
</reference>
<comment type="catalytic activity">
    <reaction evidence="10">
        <text>L-prolyl-[collagen] + 2-oxoglutarate + O2 = trans-4-hydroxy-L-prolyl-[collagen] + succinate + CO2</text>
        <dbReference type="Rhea" id="RHEA:18945"/>
        <dbReference type="Rhea" id="RHEA-COMP:11676"/>
        <dbReference type="Rhea" id="RHEA-COMP:11680"/>
        <dbReference type="ChEBI" id="CHEBI:15379"/>
        <dbReference type="ChEBI" id="CHEBI:16526"/>
        <dbReference type="ChEBI" id="CHEBI:16810"/>
        <dbReference type="ChEBI" id="CHEBI:30031"/>
        <dbReference type="ChEBI" id="CHEBI:50342"/>
        <dbReference type="ChEBI" id="CHEBI:61965"/>
        <dbReference type="EC" id="1.14.11.2"/>
    </reaction>
</comment>
<feature type="chain" id="PRO_5035857188" description="Fe2OG dioxygenase domain-containing protein" evidence="11">
    <location>
        <begin position="28"/>
        <end position="374"/>
    </location>
</feature>
<keyword evidence="3" id="KW-0812">Transmembrane</keyword>
<dbReference type="Proteomes" id="UP000708148">
    <property type="component" value="Unassembled WGS sequence"/>
</dbReference>
<accession>A0A8S1ISC9</accession>
<comment type="caution">
    <text evidence="13">The sequence shown here is derived from an EMBL/GenBank/DDBJ whole genome shotgun (WGS) entry which is preliminary data.</text>
</comment>
<keyword evidence="5" id="KW-0223">Dioxygenase</keyword>
<evidence type="ECO:0000256" key="7">
    <source>
        <dbReference type="ARBA" id="ARBA00023002"/>
    </source>
</evidence>
<evidence type="ECO:0000256" key="2">
    <source>
        <dbReference type="ARBA" id="ARBA00004648"/>
    </source>
</evidence>
<evidence type="ECO:0000256" key="11">
    <source>
        <dbReference type="SAM" id="SignalP"/>
    </source>
</evidence>
<feature type="signal peptide" evidence="11">
    <location>
        <begin position="1"/>
        <end position="27"/>
    </location>
</feature>
<evidence type="ECO:0000256" key="10">
    <source>
        <dbReference type="ARBA" id="ARBA00049169"/>
    </source>
</evidence>
<protein>
    <recommendedName>
        <fullName evidence="12">Fe2OG dioxygenase domain-containing protein</fullName>
    </recommendedName>
</protein>